<dbReference type="SUPFAM" id="SSF46785">
    <property type="entry name" value="Winged helix' DNA-binding domain"/>
    <property type="match status" value="1"/>
</dbReference>
<dbReference type="PROSITE" id="PS01117">
    <property type="entry name" value="HTH_MARR_1"/>
    <property type="match status" value="1"/>
</dbReference>
<sequence length="142" mass="16226">MKALDEQFAESLHQVAHAWRTELDRRLRPLGFSHSRWLLLLHLSRNDGCTHCELAQQMGIEAATLVKQVDHMEQEGLLKRCGSETDRRVKHLYLSAEGKKAVARIRSNAAELRKEILSESSMEEISTALKVLQNIRSKLTPQ</sequence>
<dbReference type="InterPro" id="IPR000835">
    <property type="entry name" value="HTH_MarR-typ"/>
</dbReference>
<dbReference type="AlphaFoldDB" id="D5CRG0"/>
<evidence type="ECO:0000313" key="6">
    <source>
        <dbReference type="Proteomes" id="UP000001625"/>
    </source>
</evidence>
<evidence type="ECO:0000313" key="5">
    <source>
        <dbReference type="EMBL" id="ADE11546.1"/>
    </source>
</evidence>
<dbReference type="Pfam" id="PF12802">
    <property type="entry name" value="MarR_2"/>
    <property type="match status" value="1"/>
</dbReference>
<proteinExistence type="predicted"/>
<dbReference type="GO" id="GO:0003677">
    <property type="term" value="F:DNA binding"/>
    <property type="evidence" value="ECO:0007669"/>
    <property type="project" value="UniProtKB-KW"/>
</dbReference>
<evidence type="ECO:0000256" key="3">
    <source>
        <dbReference type="ARBA" id="ARBA00023163"/>
    </source>
</evidence>
<dbReference type="InterPro" id="IPR023187">
    <property type="entry name" value="Tscrpt_reg_MarR-type_CS"/>
</dbReference>
<dbReference type="EMBL" id="CP001965">
    <property type="protein sequence ID" value="ADE11546.1"/>
    <property type="molecule type" value="Genomic_DNA"/>
</dbReference>
<accession>D5CRG0</accession>
<dbReference type="KEGG" id="slt:Slit_1309"/>
<name>D5CRG0_SIDLE</name>
<keyword evidence="2" id="KW-0238">DNA-binding</keyword>
<dbReference type="RefSeq" id="WP_013029444.1">
    <property type="nucleotide sequence ID" value="NC_013959.1"/>
</dbReference>
<keyword evidence="3" id="KW-0804">Transcription</keyword>
<reference evidence="5 6" key="1">
    <citation type="submission" date="2010-03" db="EMBL/GenBank/DDBJ databases">
        <title>Complete sequence of Sideroxydans lithotrophicus ES-1.</title>
        <authorList>
            <consortium name="US DOE Joint Genome Institute"/>
            <person name="Lucas S."/>
            <person name="Copeland A."/>
            <person name="Lapidus A."/>
            <person name="Cheng J.-F."/>
            <person name="Bruce D."/>
            <person name="Goodwin L."/>
            <person name="Pitluck S."/>
            <person name="Munk A.C."/>
            <person name="Detter J.C."/>
            <person name="Han C."/>
            <person name="Tapia R."/>
            <person name="Larimer F."/>
            <person name="Land M."/>
            <person name="Hauser L."/>
            <person name="Kyrpides N."/>
            <person name="Ivanova N."/>
            <person name="Emerson D."/>
            <person name="Woyke T."/>
        </authorList>
    </citation>
    <scope>NUCLEOTIDE SEQUENCE [LARGE SCALE GENOMIC DNA]</scope>
    <source>
        <strain evidence="5 6">ES-1</strain>
    </source>
</reference>
<evidence type="ECO:0000256" key="1">
    <source>
        <dbReference type="ARBA" id="ARBA00023015"/>
    </source>
</evidence>
<dbReference type="GO" id="GO:0003700">
    <property type="term" value="F:DNA-binding transcription factor activity"/>
    <property type="evidence" value="ECO:0007669"/>
    <property type="project" value="InterPro"/>
</dbReference>
<keyword evidence="6" id="KW-1185">Reference proteome</keyword>
<dbReference type="OrthoDB" id="8594189at2"/>
<protein>
    <submittedName>
        <fullName evidence="5">Transcriptional regulator, MarR family</fullName>
    </submittedName>
</protein>
<dbReference type="PRINTS" id="PR00598">
    <property type="entry name" value="HTHMARR"/>
</dbReference>
<dbReference type="SMART" id="SM00347">
    <property type="entry name" value="HTH_MARR"/>
    <property type="match status" value="1"/>
</dbReference>
<organism evidence="5 6">
    <name type="scientific">Sideroxydans lithotrophicus (strain ES-1)</name>
    <dbReference type="NCBI Taxonomy" id="580332"/>
    <lineage>
        <taxon>Bacteria</taxon>
        <taxon>Pseudomonadati</taxon>
        <taxon>Pseudomonadota</taxon>
        <taxon>Betaproteobacteria</taxon>
        <taxon>Nitrosomonadales</taxon>
        <taxon>Gallionellaceae</taxon>
        <taxon>Sideroxydans</taxon>
    </lineage>
</organism>
<dbReference type="STRING" id="580332.Slit_1309"/>
<dbReference type="PROSITE" id="PS50995">
    <property type="entry name" value="HTH_MARR_2"/>
    <property type="match status" value="1"/>
</dbReference>
<dbReference type="InterPro" id="IPR036390">
    <property type="entry name" value="WH_DNA-bd_sf"/>
</dbReference>
<dbReference type="PANTHER" id="PTHR42756">
    <property type="entry name" value="TRANSCRIPTIONAL REGULATOR, MARR"/>
    <property type="match status" value="1"/>
</dbReference>
<dbReference type="HOGENOM" id="CLU_083287_18_2_4"/>
<dbReference type="Proteomes" id="UP000001625">
    <property type="component" value="Chromosome"/>
</dbReference>
<gene>
    <name evidence="5" type="ordered locus">Slit_1309</name>
</gene>
<feature type="domain" description="HTH marR-type" evidence="4">
    <location>
        <begin position="5"/>
        <end position="137"/>
    </location>
</feature>
<dbReference type="InterPro" id="IPR036388">
    <property type="entry name" value="WH-like_DNA-bd_sf"/>
</dbReference>
<keyword evidence="1" id="KW-0805">Transcription regulation</keyword>
<dbReference type="Gene3D" id="1.10.10.10">
    <property type="entry name" value="Winged helix-like DNA-binding domain superfamily/Winged helix DNA-binding domain"/>
    <property type="match status" value="1"/>
</dbReference>
<evidence type="ECO:0000259" key="4">
    <source>
        <dbReference type="PROSITE" id="PS50995"/>
    </source>
</evidence>
<dbReference type="eggNOG" id="COG1846">
    <property type="taxonomic scope" value="Bacteria"/>
</dbReference>
<dbReference type="PANTHER" id="PTHR42756:SF1">
    <property type="entry name" value="TRANSCRIPTIONAL REPRESSOR OF EMRAB OPERON"/>
    <property type="match status" value="1"/>
</dbReference>
<evidence type="ECO:0000256" key="2">
    <source>
        <dbReference type="ARBA" id="ARBA00023125"/>
    </source>
</evidence>